<name>X0UJE7_9ZZZZ</name>
<gene>
    <name evidence="1" type="ORF">S01H1_41577</name>
</gene>
<dbReference type="AlphaFoldDB" id="X0UJE7"/>
<comment type="caution">
    <text evidence="1">The sequence shown here is derived from an EMBL/GenBank/DDBJ whole genome shotgun (WGS) entry which is preliminary data.</text>
</comment>
<organism evidence="1">
    <name type="scientific">marine sediment metagenome</name>
    <dbReference type="NCBI Taxonomy" id="412755"/>
    <lineage>
        <taxon>unclassified sequences</taxon>
        <taxon>metagenomes</taxon>
        <taxon>ecological metagenomes</taxon>
    </lineage>
</organism>
<sequence length="140" mass="16662">MSLNEKTNLIKGYSKAVKTNFIKIGKILIEIRDKELFKESHNSFTQYLISGDFQFNRDMAYKLMDVYKEFGEDNEKIDGLGITKLVELTYVKDKEVREELIEKAQTLTRDELREEVKKVREEDLFKNIKRKAQRENQDVF</sequence>
<proteinExistence type="predicted"/>
<evidence type="ECO:0000313" key="1">
    <source>
        <dbReference type="EMBL" id="GAG00453.1"/>
    </source>
</evidence>
<reference evidence="1" key="1">
    <citation type="journal article" date="2014" name="Front. Microbiol.">
        <title>High frequency of phylogenetically diverse reductive dehalogenase-homologous genes in deep subseafloor sedimentary metagenomes.</title>
        <authorList>
            <person name="Kawai M."/>
            <person name="Futagami T."/>
            <person name="Toyoda A."/>
            <person name="Takaki Y."/>
            <person name="Nishi S."/>
            <person name="Hori S."/>
            <person name="Arai W."/>
            <person name="Tsubouchi T."/>
            <person name="Morono Y."/>
            <person name="Uchiyama I."/>
            <person name="Ito T."/>
            <person name="Fujiyama A."/>
            <person name="Inagaki F."/>
            <person name="Takami H."/>
        </authorList>
    </citation>
    <scope>NUCLEOTIDE SEQUENCE</scope>
    <source>
        <strain evidence="1">Expedition CK06-06</strain>
    </source>
</reference>
<dbReference type="EMBL" id="BARS01026378">
    <property type="protein sequence ID" value="GAG00453.1"/>
    <property type="molecule type" value="Genomic_DNA"/>
</dbReference>
<feature type="non-terminal residue" evidence="1">
    <location>
        <position position="140"/>
    </location>
</feature>
<protein>
    <submittedName>
        <fullName evidence="1">Uncharacterized protein</fullName>
    </submittedName>
</protein>
<accession>X0UJE7</accession>